<dbReference type="Proteomes" id="UP000185639">
    <property type="component" value="Unassembled WGS sequence"/>
</dbReference>
<evidence type="ECO:0000313" key="3">
    <source>
        <dbReference type="Proteomes" id="UP000185639"/>
    </source>
</evidence>
<reference evidence="3" key="1">
    <citation type="submission" date="2017-01" db="EMBL/GenBank/DDBJ databases">
        <authorList>
            <person name="Varghese N."/>
            <person name="Submissions S."/>
        </authorList>
    </citation>
    <scope>NUCLEOTIDE SEQUENCE [LARGE SCALE GENOMIC DNA]</scope>
    <source>
        <strain evidence="3">DSM 24913</strain>
    </source>
</reference>
<organism evidence="2 3">
    <name type="scientific">Thalassolituus maritimus</name>
    <dbReference type="NCBI Taxonomy" id="484498"/>
    <lineage>
        <taxon>Bacteria</taxon>
        <taxon>Pseudomonadati</taxon>
        <taxon>Pseudomonadota</taxon>
        <taxon>Gammaproteobacteria</taxon>
        <taxon>Oceanospirillales</taxon>
        <taxon>Oceanospirillaceae</taxon>
        <taxon>Thalassolituus</taxon>
    </lineage>
</organism>
<evidence type="ECO:0000259" key="1">
    <source>
        <dbReference type="Pfam" id="PF01575"/>
    </source>
</evidence>
<dbReference type="RefSeq" id="WP_076516492.1">
    <property type="nucleotide sequence ID" value="NZ_FTOH01000007.1"/>
</dbReference>
<dbReference type="SUPFAM" id="SSF54637">
    <property type="entry name" value="Thioesterase/thiol ester dehydrase-isomerase"/>
    <property type="match status" value="2"/>
</dbReference>
<keyword evidence="3" id="KW-1185">Reference proteome</keyword>
<dbReference type="EMBL" id="FTOH01000007">
    <property type="protein sequence ID" value="SIS99793.1"/>
    <property type="molecule type" value="Genomic_DNA"/>
</dbReference>
<dbReference type="Pfam" id="PF01575">
    <property type="entry name" value="MaoC_dehydratas"/>
    <property type="match status" value="1"/>
</dbReference>
<dbReference type="AlphaFoldDB" id="A0A1N7NMY0"/>
<sequence>MLTKEIKKPTPALIQYIRIAMKNPGKPKQELVCEERARFSRKNVRVNPSELEEYRRQCGFAKSKYLPFTYPFLLTFPLQSALFLSDAYPHAVMGLVHIRNIITQHKQIPVDATLDTDCTLIGPEKVHNGELFTFYTRMHIAGELVWECRSVLLRRGKKNPDMEKAPTLDVVENAERIVDWEVPALTGVKYALLGRDINPIHLFPFTARAFGFKRPIAHGMWAKARAMASIESHLKGRPAEVTVDFKLPIFLPGQAQLGYNVRKDGVDFGLTDPEDGKPFLAGQVKYI</sequence>
<dbReference type="InterPro" id="IPR002539">
    <property type="entry name" value="MaoC-like_dom"/>
</dbReference>
<dbReference type="Gene3D" id="3.10.129.10">
    <property type="entry name" value="Hotdog Thioesterase"/>
    <property type="match status" value="1"/>
</dbReference>
<protein>
    <submittedName>
        <fullName evidence="2">MaoC like domain-containing protein</fullName>
    </submittedName>
</protein>
<dbReference type="PANTHER" id="PTHR43841">
    <property type="entry name" value="3-HYDROXYACYL-THIOESTER DEHYDRATASE HTDX-RELATED"/>
    <property type="match status" value="1"/>
</dbReference>
<accession>A0A1N7NMY0</accession>
<proteinExistence type="predicted"/>
<dbReference type="InterPro" id="IPR029069">
    <property type="entry name" value="HotDog_dom_sf"/>
</dbReference>
<evidence type="ECO:0000313" key="2">
    <source>
        <dbReference type="EMBL" id="SIS99793.1"/>
    </source>
</evidence>
<dbReference type="STRING" id="484498.SAMN05421686_107145"/>
<dbReference type="PANTHER" id="PTHR43841:SF3">
    <property type="entry name" value="(3R)-HYDROXYACYL-ACP DEHYDRATASE SUBUNIT HADB"/>
    <property type="match status" value="1"/>
</dbReference>
<gene>
    <name evidence="2" type="ORF">SAMN05421686_107145</name>
</gene>
<feature type="domain" description="MaoC-like" evidence="1">
    <location>
        <begin position="188"/>
        <end position="250"/>
    </location>
</feature>
<name>A0A1N7NMY0_9GAMM</name>